<gene>
    <name evidence="1" type="ORF">KQX54_016973</name>
</gene>
<accession>A0AAV7IA10</accession>
<organism evidence="1 2">
    <name type="scientific">Cotesia glomerata</name>
    <name type="common">Lepidopteran parasitic wasp</name>
    <name type="synonym">Apanteles glomeratus</name>
    <dbReference type="NCBI Taxonomy" id="32391"/>
    <lineage>
        <taxon>Eukaryota</taxon>
        <taxon>Metazoa</taxon>
        <taxon>Ecdysozoa</taxon>
        <taxon>Arthropoda</taxon>
        <taxon>Hexapoda</taxon>
        <taxon>Insecta</taxon>
        <taxon>Pterygota</taxon>
        <taxon>Neoptera</taxon>
        <taxon>Endopterygota</taxon>
        <taxon>Hymenoptera</taxon>
        <taxon>Apocrita</taxon>
        <taxon>Ichneumonoidea</taxon>
        <taxon>Braconidae</taxon>
        <taxon>Microgastrinae</taxon>
        <taxon>Cotesia</taxon>
    </lineage>
</organism>
<dbReference type="Proteomes" id="UP000826195">
    <property type="component" value="Unassembled WGS sequence"/>
</dbReference>
<keyword evidence="2" id="KW-1185">Reference proteome</keyword>
<dbReference type="EMBL" id="JAHXZJ010002237">
    <property type="protein sequence ID" value="KAH0547076.1"/>
    <property type="molecule type" value="Genomic_DNA"/>
</dbReference>
<feature type="non-terminal residue" evidence="1">
    <location>
        <position position="185"/>
    </location>
</feature>
<evidence type="ECO:0000313" key="1">
    <source>
        <dbReference type="EMBL" id="KAH0547076.1"/>
    </source>
</evidence>
<sequence>MAVKRFIHQTSQFPLGLLVNAREPGQKQIRDAPPPLYETRAIPALSIHRIIINNIWADEHFLYRNRLYEYELEMTFINIDPVVADFQIIQLLRQLFRVNTTFKSFNIDDQCVDVLKAQKYPRWCRMRDAGSAGQAGIIYTTVNQDISISRQFRHHLRLYSLTPPKSYRDRGREFHGYASMCRVNS</sequence>
<proteinExistence type="predicted"/>
<dbReference type="AlphaFoldDB" id="A0AAV7IA10"/>
<name>A0AAV7IA10_COTGL</name>
<protein>
    <submittedName>
        <fullName evidence="1">Uncharacterized protein</fullName>
    </submittedName>
</protein>
<reference evidence="1 2" key="1">
    <citation type="journal article" date="2021" name="J. Hered.">
        <title>A chromosome-level genome assembly of the parasitoid wasp, Cotesia glomerata (Hymenoptera: Braconidae).</title>
        <authorList>
            <person name="Pinto B.J."/>
            <person name="Weis J.J."/>
            <person name="Gamble T."/>
            <person name="Ode P.J."/>
            <person name="Paul R."/>
            <person name="Zaspel J.M."/>
        </authorList>
    </citation>
    <scope>NUCLEOTIDE SEQUENCE [LARGE SCALE GENOMIC DNA]</scope>
    <source>
        <strain evidence="1">CgM1</strain>
    </source>
</reference>
<evidence type="ECO:0000313" key="2">
    <source>
        <dbReference type="Proteomes" id="UP000826195"/>
    </source>
</evidence>
<comment type="caution">
    <text evidence="1">The sequence shown here is derived from an EMBL/GenBank/DDBJ whole genome shotgun (WGS) entry which is preliminary data.</text>
</comment>